<evidence type="ECO:0000313" key="3">
    <source>
        <dbReference type="EMBL" id="RZU73743.1"/>
    </source>
</evidence>
<name>A0A4Q8B9P7_9ACTN</name>
<protein>
    <recommendedName>
        <fullName evidence="5">O-antigen ligase</fullName>
    </recommendedName>
</protein>
<feature type="transmembrane region" description="Helical" evidence="2">
    <location>
        <begin position="58"/>
        <end position="81"/>
    </location>
</feature>
<dbReference type="OrthoDB" id="3405805at2"/>
<feature type="transmembrane region" description="Helical" evidence="2">
    <location>
        <begin position="142"/>
        <end position="160"/>
    </location>
</feature>
<evidence type="ECO:0000256" key="2">
    <source>
        <dbReference type="SAM" id="Phobius"/>
    </source>
</evidence>
<keyword evidence="2" id="KW-1133">Transmembrane helix</keyword>
<organism evidence="3 4">
    <name type="scientific">Micromonospora kangleipakensis</name>
    <dbReference type="NCBI Taxonomy" id="1077942"/>
    <lineage>
        <taxon>Bacteria</taxon>
        <taxon>Bacillati</taxon>
        <taxon>Actinomycetota</taxon>
        <taxon>Actinomycetes</taxon>
        <taxon>Micromonosporales</taxon>
        <taxon>Micromonosporaceae</taxon>
        <taxon>Micromonospora</taxon>
    </lineage>
</organism>
<dbReference type="RefSeq" id="WP_130332505.1">
    <property type="nucleotide sequence ID" value="NZ_SHLD01000001.1"/>
</dbReference>
<feature type="transmembrane region" description="Helical" evidence="2">
    <location>
        <begin position="28"/>
        <end position="46"/>
    </location>
</feature>
<feature type="transmembrane region" description="Helical" evidence="2">
    <location>
        <begin position="407"/>
        <end position="428"/>
    </location>
</feature>
<feature type="transmembrane region" description="Helical" evidence="2">
    <location>
        <begin position="296"/>
        <end position="315"/>
    </location>
</feature>
<proteinExistence type="predicted"/>
<feature type="transmembrane region" description="Helical" evidence="2">
    <location>
        <begin position="88"/>
        <end position="109"/>
    </location>
</feature>
<comment type="caution">
    <text evidence="3">The sequence shown here is derived from an EMBL/GenBank/DDBJ whole genome shotgun (WGS) entry which is preliminary data.</text>
</comment>
<sequence length="469" mass="51614">MSRPASLRAEPDSTRTPERRRRLESPSWFLVVAALALIGLKPLFDIPGEKTAQDTVDLGFVASTAGAALMVAAFVLVLAVTRRLPGKLTLALVALLVLGLLSVVSLLLVPAREGFLDQFAVTGLRDIFGPYVDPTRGTLTQAAQLAVGFAPITLLAVMLAKPQWFTLERIRWVLLLVLFGAVVHSAIAWLQVAGVVDYTFYFKLPGGNIGRASGGYFHPASLGRLLIFSVFILYAAGDRLRLKPLLRFALLALMVATAVVTTHRLTILCVAILVVAMELRRLPGLVRWIRGRPLRVTVPAGLLLLAGVVVLLVRWGPFLWGRARFLLTQIGSLDPHSKDFIRGRGEIWFEIAQAWRDAPVDVWLIGLGYEPWNTHSDPIRVFVVWGLLGLVCIGAICTVLWRTTSELITFEGQWALVALYFTAAVFAATQKPTSYSYFMWLFLFSHMLVVAVHPRDALVPSAVRNGDHP</sequence>
<accession>A0A4Q8B9P7</accession>
<evidence type="ECO:0000256" key="1">
    <source>
        <dbReference type="SAM" id="MobiDB-lite"/>
    </source>
</evidence>
<keyword evidence="4" id="KW-1185">Reference proteome</keyword>
<keyword evidence="2" id="KW-0812">Transmembrane</keyword>
<dbReference type="EMBL" id="SHLD01000001">
    <property type="protein sequence ID" value="RZU73743.1"/>
    <property type="molecule type" value="Genomic_DNA"/>
</dbReference>
<dbReference type="AlphaFoldDB" id="A0A4Q8B9P7"/>
<feature type="transmembrane region" description="Helical" evidence="2">
    <location>
        <begin position="172"/>
        <end position="196"/>
    </location>
</feature>
<feature type="transmembrane region" description="Helical" evidence="2">
    <location>
        <begin position="381"/>
        <end position="401"/>
    </location>
</feature>
<feature type="region of interest" description="Disordered" evidence="1">
    <location>
        <begin position="1"/>
        <end position="20"/>
    </location>
</feature>
<keyword evidence="2" id="KW-0472">Membrane</keyword>
<evidence type="ECO:0000313" key="4">
    <source>
        <dbReference type="Proteomes" id="UP000294114"/>
    </source>
</evidence>
<dbReference type="PANTHER" id="PTHR37422:SF13">
    <property type="entry name" value="LIPOPOLYSACCHARIDE BIOSYNTHESIS PROTEIN PA4999-RELATED"/>
    <property type="match status" value="1"/>
</dbReference>
<feature type="transmembrane region" description="Helical" evidence="2">
    <location>
        <begin position="248"/>
        <end position="276"/>
    </location>
</feature>
<feature type="compositionally biased region" description="Basic and acidic residues" evidence="1">
    <location>
        <begin position="9"/>
        <end position="20"/>
    </location>
</feature>
<gene>
    <name evidence="3" type="ORF">EV384_2163</name>
</gene>
<dbReference type="PANTHER" id="PTHR37422">
    <property type="entry name" value="TEICHURONIC ACID BIOSYNTHESIS PROTEIN TUAE"/>
    <property type="match status" value="1"/>
</dbReference>
<reference evidence="3 4" key="1">
    <citation type="submission" date="2019-02" db="EMBL/GenBank/DDBJ databases">
        <title>Sequencing the genomes of 1000 actinobacteria strains.</title>
        <authorList>
            <person name="Klenk H.-P."/>
        </authorList>
    </citation>
    <scope>NUCLEOTIDE SEQUENCE [LARGE SCALE GENOMIC DNA]</scope>
    <source>
        <strain evidence="3 4">DSM 45612</strain>
    </source>
</reference>
<evidence type="ECO:0008006" key="5">
    <source>
        <dbReference type="Google" id="ProtNLM"/>
    </source>
</evidence>
<dbReference type="Proteomes" id="UP000294114">
    <property type="component" value="Unassembled WGS sequence"/>
</dbReference>
<feature type="transmembrane region" description="Helical" evidence="2">
    <location>
        <begin position="435"/>
        <end position="453"/>
    </location>
</feature>
<dbReference type="InterPro" id="IPR051533">
    <property type="entry name" value="WaaL-like"/>
</dbReference>
<feature type="transmembrane region" description="Helical" evidence="2">
    <location>
        <begin position="216"/>
        <end position="236"/>
    </location>
</feature>